<dbReference type="EC" id="1.21.4.1" evidence="1"/>
<evidence type="ECO:0000313" key="2">
    <source>
        <dbReference type="Proteomes" id="UP001519343"/>
    </source>
</evidence>
<protein>
    <submittedName>
        <fullName evidence="1">D-proline reductase (Dithiol) PrdB</fullName>
        <ecNumber evidence="1">1.21.4.1</ecNumber>
    </submittedName>
</protein>
<organism evidence="1 2">
    <name type="scientific">Ammoniphilus resinae</name>
    <dbReference type="NCBI Taxonomy" id="861532"/>
    <lineage>
        <taxon>Bacteria</taxon>
        <taxon>Bacillati</taxon>
        <taxon>Bacillota</taxon>
        <taxon>Bacilli</taxon>
        <taxon>Bacillales</taxon>
        <taxon>Paenibacillaceae</taxon>
        <taxon>Aneurinibacillus group</taxon>
        <taxon>Ammoniphilus</taxon>
    </lineage>
</organism>
<sequence>MIQRAIEAEGIRTAAISHLPKVTEKVRAPRSLYLRFPLGRSFGGAGSIDLQRQILQDAVQFAVTGEPESIVELPYRWKR</sequence>
<gene>
    <name evidence="1" type="ORF">J2Z37_003173</name>
</gene>
<accession>A0ABS4GSQ5</accession>
<dbReference type="GO" id="GO:0050002">
    <property type="term" value="F:D-proline reductase activity"/>
    <property type="evidence" value="ECO:0007669"/>
    <property type="project" value="UniProtKB-EC"/>
</dbReference>
<dbReference type="EMBL" id="JAGGKT010000009">
    <property type="protein sequence ID" value="MBP1933162.1"/>
    <property type="molecule type" value="Genomic_DNA"/>
</dbReference>
<evidence type="ECO:0000313" key="1">
    <source>
        <dbReference type="EMBL" id="MBP1933162.1"/>
    </source>
</evidence>
<comment type="caution">
    <text evidence="1">The sequence shown here is derived from an EMBL/GenBank/DDBJ whole genome shotgun (WGS) entry which is preliminary data.</text>
</comment>
<dbReference type="Proteomes" id="UP001519343">
    <property type="component" value="Unassembled WGS sequence"/>
</dbReference>
<reference evidence="1 2" key="1">
    <citation type="submission" date="2021-03" db="EMBL/GenBank/DDBJ databases">
        <title>Genomic Encyclopedia of Type Strains, Phase IV (KMG-IV): sequencing the most valuable type-strain genomes for metagenomic binning, comparative biology and taxonomic classification.</title>
        <authorList>
            <person name="Goeker M."/>
        </authorList>
    </citation>
    <scope>NUCLEOTIDE SEQUENCE [LARGE SCALE GENOMIC DNA]</scope>
    <source>
        <strain evidence="1 2">DSM 24738</strain>
    </source>
</reference>
<name>A0ABS4GSQ5_9BACL</name>
<keyword evidence="1" id="KW-0560">Oxidoreductase</keyword>
<keyword evidence="2" id="KW-1185">Reference proteome</keyword>
<proteinExistence type="predicted"/>